<dbReference type="Pfam" id="PF01808">
    <property type="entry name" value="AICARFT_IMPCHas"/>
    <property type="match status" value="1"/>
</dbReference>
<dbReference type="InterPro" id="IPR016193">
    <property type="entry name" value="Cytidine_deaminase-like"/>
</dbReference>
<evidence type="ECO:0000256" key="3">
    <source>
        <dbReference type="ARBA" id="ARBA00007667"/>
    </source>
</evidence>
<sequence>MPRQPVMLVSVLKKDGIEDPVGRFSQLGGHIIASRGTCEHLTKFGIHAMDVADYTGEEPWMQHLVVTIHPKIEGGLMVPDTEAGHAHLAEKGALFIDILFNTMYDMASAIALPGATPESVRKDTDVGAIAMRHAAVKGNRICAGSADRLNQVLATWEQGGVPDELRRALCSEMEMECAIYLLNLARFLSGGQVDGFIGRVTHMLKYGENPFQIPADLLADPGDNDPLGIQQFEFLEGTAPSFINVRDYTRLIYLFRRMYSTFQVNGRPNFLFAAAIKHGNPCGAAFGTDPVDVMRRVIDGSPLSVMGGVVMTNFTVNPEVAEILTRYQWTAVRPRPMDGVLAPSFDDGAVDILRREKTQKCRMLANPALGGALPIIPRMHLSEVPGGWARQPTNTRVLDLTWRFLTRSVQCSPELEDDLLFATGVCSSSPSNTVTVVKNRTLYANGACQPDRVGCVEVADHRMKKSKLDPTGSVLCSDSFLPDEDGARAIVALKPGLVFTTSGSINDKRVFPVFAEAGTPVYSVPDTEGRMFFGHG</sequence>
<evidence type="ECO:0000256" key="5">
    <source>
        <dbReference type="ARBA" id="ARBA00022755"/>
    </source>
</evidence>
<keyword evidence="4" id="KW-0808">Transferase</keyword>
<dbReference type="Gene3D" id="3.40.140.20">
    <property type="match status" value="2"/>
</dbReference>
<dbReference type="SMART" id="SM00798">
    <property type="entry name" value="AICARFT_IMPCHas"/>
    <property type="match status" value="1"/>
</dbReference>
<dbReference type="PANTHER" id="PTHR11692">
    <property type="entry name" value="BIFUNCTIONAL PURINE BIOSYNTHESIS PROTEIN PURH"/>
    <property type="match status" value="1"/>
</dbReference>
<dbReference type="STRING" id="1798543.A2898_01405"/>
<gene>
    <name evidence="9" type="ORF">A2898_01405</name>
</gene>
<comment type="pathway">
    <text evidence="2">Purine metabolism; IMP biosynthesis via de novo pathway; 5-formamido-1-(5-phospho-D-ribosyl)imidazole-4-carboxamide from 5-amino-1-(5-phospho-D-ribosyl)imidazole-4-carboxamide (10-formyl THF route): step 1/1.</text>
</comment>
<dbReference type="SUPFAM" id="SSF53927">
    <property type="entry name" value="Cytidine deaminase-like"/>
    <property type="match status" value="1"/>
</dbReference>
<evidence type="ECO:0000256" key="1">
    <source>
        <dbReference type="ARBA" id="ARBA00004844"/>
    </source>
</evidence>
<dbReference type="Proteomes" id="UP000179164">
    <property type="component" value="Unassembled WGS sequence"/>
</dbReference>
<dbReference type="GO" id="GO:0006189">
    <property type="term" value="P:'de novo' IMP biosynthetic process"/>
    <property type="evidence" value="ECO:0007669"/>
    <property type="project" value="UniProtKB-UniPathway"/>
</dbReference>
<comment type="pathway">
    <text evidence="1">Purine metabolism; IMP biosynthesis via de novo pathway; IMP from 5-formamido-1-(5-phospho-D-ribosyl)imidazole-4-carboxamide: step 1/1.</text>
</comment>
<reference evidence="9 10" key="1">
    <citation type="journal article" date="2016" name="Nat. Commun.">
        <title>Thousands of microbial genomes shed light on interconnected biogeochemical processes in an aquifer system.</title>
        <authorList>
            <person name="Anantharaman K."/>
            <person name="Brown C.T."/>
            <person name="Hug L.A."/>
            <person name="Sharon I."/>
            <person name="Castelle C.J."/>
            <person name="Probst A.J."/>
            <person name="Thomas B.C."/>
            <person name="Singh A."/>
            <person name="Wilkins M.J."/>
            <person name="Karaoz U."/>
            <person name="Brodie E.L."/>
            <person name="Williams K.H."/>
            <person name="Hubbard S.S."/>
            <person name="Banfield J.F."/>
        </authorList>
    </citation>
    <scope>NUCLEOTIDE SEQUENCE [LARGE SCALE GENOMIC DNA]</scope>
</reference>
<dbReference type="EMBL" id="MHKE01000019">
    <property type="protein sequence ID" value="OGY82509.1"/>
    <property type="molecule type" value="Genomic_DNA"/>
</dbReference>
<comment type="caution">
    <text evidence="9">The sequence shown here is derived from an EMBL/GenBank/DDBJ whole genome shotgun (WGS) entry which is preliminary data.</text>
</comment>
<evidence type="ECO:0000313" key="10">
    <source>
        <dbReference type="Proteomes" id="UP000179164"/>
    </source>
</evidence>
<dbReference type="UniPathway" id="UPA00074">
    <property type="reaction ID" value="UER00133"/>
</dbReference>
<accession>A0A1G2B1E3</accession>
<evidence type="ECO:0000313" key="9">
    <source>
        <dbReference type="EMBL" id="OGY82509.1"/>
    </source>
</evidence>
<dbReference type="SUPFAM" id="SSF52335">
    <property type="entry name" value="Methylglyoxal synthase-like"/>
    <property type="match status" value="1"/>
</dbReference>
<keyword evidence="7" id="KW-0511">Multifunctional enzyme</keyword>
<keyword evidence="5" id="KW-0658">Purine biosynthesis</keyword>
<dbReference type="InterPro" id="IPR011607">
    <property type="entry name" value="MGS-like_dom"/>
</dbReference>
<evidence type="ECO:0000259" key="8">
    <source>
        <dbReference type="SMART" id="SM00851"/>
    </source>
</evidence>
<keyword evidence="6" id="KW-0378">Hydrolase</keyword>
<comment type="similarity">
    <text evidence="3">Belongs to the PurH family.</text>
</comment>
<dbReference type="GO" id="GO:0003937">
    <property type="term" value="F:IMP cyclohydrolase activity"/>
    <property type="evidence" value="ECO:0007669"/>
    <property type="project" value="InterPro"/>
</dbReference>
<feature type="domain" description="MGS-like" evidence="8">
    <location>
        <begin position="16"/>
        <end position="130"/>
    </location>
</feature>
<evidence type="ECO:0000256" key="4">
    <source>
        <dbReference type="ARBA" id="ARBA00022679"/>
    </source>
</evidence>
<dbReference type="SMART" id="SM00851">
    <property type="entry name" value="MGS"/>
    <property type="match status" value="1"/>
</dbReference>
<dbReference type="PANTHER" id="PTHR11692:SF0">
    <property type="entry name" value="BIFUNCTIONAL PURINE BIOSYNTHESIS PROTEIN ATIC"/>
    <property type="match status" value="1"/>
</dbReference>
<dbReference type="Gene3D" id="3.40.50.1380">
    <property type="entry name" value="Methylglyoxal synthase-like domain"/>
    <property type="match status" value="1"/>
</dbReference>
<dbReference type="GO" id="GO:0004643">
    <property type="term" value="F:phosphoribosylaminoimidazolecarboxamide formyltransferase activity"/>
    <property type="evidence" value="ECO:0007669"/>
    <property type="project" value="InterPro"/>
</dbReference>
<dbReference type="InterPro" id="IPR036914">
    <property type="entry name" value="MGS-like_dom_sf"/>
</dbReference>
<proteinExistence type="inferred from homology"/>
<protein>
    <recommendedName>
        <fullName evidence="8">MGS-like domain-containing protein</fullName>
    </recommendedName>
</protein>
<dbReference type="GO" id="GO:0005829">
    <property type="term" value="C:cytosol"/>
    <property type="evidence" value="ECO:0007669"/>
    <property type="project" value="TreeGrafter"/>
</dbReference>
<dbReference type="AlphaFoldDB" id="A0A1G2B1E3"/>
<evidence type="ECO:0000256" key="2">
    <source>
        <dbReference type="ARBA" id="ARBA00004954"/>
    </source>
</evidence>
<name>A0A1G2B1E3_9BACT</name>
<organism evidence="9 10">
    <name type="scientific">Candidatus Kerfeldbacteria bacterium RIFCSPLOWO2_01_FULL_48_11</name>
    <dbReference type="NCBI Taxonomy" id="1798543"/>
    <lineage>
        <taxon>Bacteria</taxon>
        <taxon>Candidatus Kerfeldiibacteriota</taxon>
    </lineage>
</organism>
<dbReference type="InterPro" id="IPR002695">
    <property type="entry name" value="PurH-like"/>
</dbReference>
<evidence type="ECO:0000256" key="6">
    <source>
        <dbReference type="ARBA" id="ARBA00022801"/>
    </source>
</evidence>
<dbReference type="InterPro" id="IPR024051">
    <property type="entry name" value="AICAR_Tfase_dup_dom_sf"/>
</dbReference>
<evidence type="ECO:0000256" key="7">
    <source>
        <dbReference type="ARBA" id="ARBA00023268"/>
    </source>
</evidence>